<dbReference type="InterPro" id="IPR036640">
    <property type="entry name" value="ABC1_TM_sf"/>
</dbReference>
<feature type="domain" description="ABC transmembrane type-1" evidence="11">
    <location>
        <begin position="27"/>
        <end position="310"/>
    </location>
</feature>
<dbReference type="InterPro" id="IPR017871">
    <property type="entry name" value="ABC_transporter-like_CS"/>
</dbReference>
<feature type="transmembrane region" description="Helical" evidence="9">
    <location>
        <begin position="167"/>
        <end position="185"/>
    </location>
</feature>
<evidence type="ECO:0000256" key="7">
    <source>
        <dbReference type="ARBA" id="ARBA00022989"/>
    </source>
</evidence>
<dbReference type="GO" id="GO:0016887">
    <property type="term" value="F:ATP hydrolysis activity"/>
    <property type="evidence" value="ECO:0007669"/>
    <property type="project" value="InterPro"/>
</dbReference>
<dbReference type="RefSeq" id="WP_014889011.1">
    <property type="nucleotide sequence ID" value="NC_018420.1"/>
</dbReference>
<dbReference type="Proteomes" id="UP000003937">
    <property type="component" value="Chromosome"/>
</dbReference>
<keyword evidence="13" id="KW-1185">Reference proteome</keyword>
<dbReference type="PANTHER" id="PTHR43394">
    <property type="entry name" value="ATP-DEPENDENT PERMEASE MDL1, MITOCHONDRIAL"/>
    <property type="match status" value="1"/>
</dbReference>
<dbReference type="PROSITE" id="PS00211">
    <property type="entry name" value="ABC_TRANSPORTER_1"/>
    <property type="match status" value="1"/>
</dbReference>
<dbReference type="KEGG" id="sehc:A35E_00420"/>
<keyword evidence="2" id="KW-0813">Transport</keyword>
<sequence length="588" mass="66105" precursor="true">MQTWTNLWPTLKKLLAYSQPYSRPLMLTVMMLWLAAAAEVAGPVLIRYFIDHVLSEKKFPFSLVVGLIVVFLLLQVLSVTLRYYQALRFNRVALSVVQQLRTEVMYVTLCQRLSFFDRQPVGQLISRVTNDTEAVKDLYVTVFASVLRNIALISAMIIAMFLLSYRLAYISLFLFPATIMVMWLYQHYTTPIIRKLRSYIADINDLFNEVISGMSVIQQFRQQQRFAIKLQRASHSHFQTRMATLRLEGYLLRPMISLIFALILCGILVFFSSSPNGVVSVGVLYAFINYLRRLHEPLIELTSQQSIIQQAVVAGERIFELMRGPMQGYGSDNRYLKNGSIVLRELAFSYEQYGAPVLQYISLTAPAKSFIAFVGHTGSGKSTLANLIMGYYPVSEGTLFLDGRSIETLSQQVLRQGVAMVQQDPVIIADTIYENVSLGRGIEEHQVWSALEKVQLATLVRGLSRGLYAELGEQGNTLSAGQKQLLALARVLVSTPAILILDEATAHVDSGTEQAIAQVLQEIRQNTTLLLIAHRLSTIVDADEILVLHSGQVVERGTHSSLLETQGRYYQMYRLHQAGKALDATNNS</sequence>
<name>J3Z5S9_9ENTR</name>
<dbReference type="InterPro" id="IPR003439">
    <property type="entry name" value="ABC_transporter-like_ATP-bd"/>
</dbReference>
<dbReference type="STRING" id="134287.A35E_00420"/>
<dbReference type="InterPro" id="IPR027417">
    <property type="entry name" value="P-loop_NTPase"/>
</dbReference>
<dbReference type="PROSITE" id="PS50929">
    <property type="entry name" value="ABC_TM1F"/>
    <property type="match status" value="1"/>
</dbReference>
<organism evidence="12 13">
    <name type="scientific">secondary endosymbiont of Heteropsylla cubana</name>
    <dbReference type="NCBI Taxonomy" id="134287"/>
    <lineage>
        <taxon>Bacteria</taxon>
        <taxon>Pseudomonadati</taxon>
        <taxon>Pseudomonadota</taxon>
        <taxon>Gammaproteobacteria</taxon>
        <taxon>Enterobacterales</taxon>
        <taxon>Enterobacteriaceae</taxon>
        <taxon>aphid secondary symbionts</taxon>
    </lineage>
</organism>
<evidence type="ECO:0000313" key="12">
    <source>
        <dbReference type="EMBL" id="AFP85714.1"/>
    </source>
</evidence>
<dbReference type="SMART" id="SM00382">
    <property type="entry name" value="AAA"/>
    <property type="match status" value="1"/>
</dbReference>
<feature type="transmembrane region" description="Helical" evidence="9">
    <location>
        <begin position="138"/>
        <end position="161"/>
    </location>
</feature>
<dbReference type="PROSITE" id="PS50893">
    <property type="entry name" value="ABC_TRANSPORTER_2"/>
    <property type="match status" value="1"/>
</dbReference>
<keyword evidence="8 9" id="KW-0472">Membrane</keyword>
<feature type="transmembrane region" description="Helical" evidence="9">
    <location>
        <begin position="25"/>
        <end position="49"/>
    </location>
</feature>
<evidence type="ECO:0000256" key="6">
    <source>
        <dbReference type="ARBA" id="ARBA00022840"/>
    </source>
</evidence>
<dbReference type="HOGENOM" id="CLU_000604_84_3_6"/>
<evidence type="ECO:0000259" key="10">
    <source>
        <dbReference type="PROSITE" id="PS50893"/>
    </source>
</evidence>
<evidence type="ECO:0000256" key="3">
    <source>
        <dbReference type="ARBA" id="ARBA00022475"/>
    </source>
</evidence>
<accession>J3Z5S9</accession>
<dbReference type="EMBL" id="CP003547">
    <property type="protein sequence ID" value="AFP85714.1"/>
    <property type="molecule type" value="Genomic_DNA"/>
</dbReference>
<dbReference type="InterPro" id="IPR039421">
    <property type="entry name" value="Type_1_exporter"/>
</dbReference>
<dbReference type="Gene3D" id="3.40.50.300">
    <property type="entry name" value="P-loop containing nucleotide triphosphate hydrolases"/>
    <property type="match status" value="1"/>
</dbReference>
<dbReference type="NCBIfam" id="NF008056">
    <property type="entry name" value="PRK10790.1"/>
    <property type="match status" value="1"/>
</dbReference>
<gene>
    <name evidence="12" type="ORF">A35E_00420</name>
</gene>
<dbReference type="PANTHER" id="PTHR43394:SF1">
    <property type="entry name" value="ATP-BINDING CASSETTE SUB-FAMILY B MEMBER 10, MITOCHONDRIAL"/>
    <property type="match status" value="1"/>
</dbReference>
<evidence type="ECO:0000313" key="13">
    <source>
        <dbReference type="Proteomes" id="UP000003937"/>
    </source>
</evidence>
<evidence type="ECO:0000259" key="11">
    <source>
        <dbReference type="PROSITE" id="PS50929"/>
    </source>
</evidence>
<evidence type="ECO:0000256" key="1">
    <source>
        <dbReference type="ARBA" id="ARBA00004651"/>
    </source>
</evidence>
<protein>
    <submittedName>
        <fullName evidence="12">ABC-type multidrug transport system, ATPase and permease component</fullName>
    </submittedName>
</protein>
<keyword evidence="4 9" id="KW-0812">Transmembrane</keyword>
<dbReference type="Pfam" id="PF00664">
    <property type="entry name" value="ABC_membrane"/>
    <property type="match status" value="1"/>
</dbReference>
<evidence type="ECO:0000256" key="5">
    <source>
        <dbReference type="ARBA" id="ARBA00022741"/>
    </source>
</evidence>
<dbReference type="Gene3D" id="1.20.1560.10">
    <property type="entry name" value="ABC transporter type 1, transmembrane domain"/>
    <property type="match status" value="1"/>
</dbReference>
<feature type="transmembrane region" description="Helical" evidence="9">
    <location>
        <begin position="61"/>
        <end position="81"/>
    </location>
</feature>
<evidence type="ECO:0000256" key="9">
    <source>
        <dbReference type="SAM" id="Phobius"/>
    </source>
</evidence>
<dbReference type="OrthoDB" id="9806127at2"/>
<dbReference type="CDD" id="cd18544">
    <property type="entry name" value="ABC_6TM_TmrA_like"/>
    <property type="match status" value="1"/>
</dbReference>
<proteinExistence type="predicted"/>
<keyword evidence="6" id="KW-0067">ATP-binding</keyword>
<dbReference type="AlphaFoldDB" id="J3Z5S9"/>
<dbReference type="GO" id="GO:0005886">
    <property type="term" value="C:plasma membrane"/>
    <property type="evidence" value="ECO:0007669"/>
    <property type="project" value="UniProtKB-SubCell"/>
</dbReference>
<dbReference type="SUPFAM" id="SSF90123">
    <property type="entry name" value="ABC transporter transmembrane region"/>
    <property type="match status" value="1"/>
</dbReference>
<dbReference type="InterPro" id="IPR003593">
    <property type="entry name" value="AAA+_ATPase"/>
</dbReference>
<feature type="domain" description="ABC transporter" evidence="10">
    <location>
        <begin position="341"/>
        <end position="575"/>
    </location>
</feature>
<dbReference type="FunFam" id="3.40.50.300:FF:000221">
    <property type="entry name" value="Multidrug ABC transporter ATP-binding protein"/>
    <property type="match status" value="1"/>
</dbReference>
<evidence type="ECO:0000256" key="4">
    <source>
        <dbReference type="ARBA" id="ARBA00022692"/>
    </source>
</evidence>
<comment type="subcellular location">
    <subcellularLocation>
        <location evidence="1">Cell membrane</location>
        <topology evidence="1">Multi-pass membrane protein</topology>
    </subcellularLocation>
</comment>
<dbReference type="GO" id="GO:0015421">
    <property type="term" value="F:ABC-type oligopeptide transporter activity"/>
    <property type="evidence" value="ECO:0007669"/>
    <property type="project" value="TreeGrafter"/>
</dbReference>
<evidence type="ECO:0000256" key="8">
    <source>
        <dbReference type="ARBA" id="ARBA00023136"/>
    </source>
</evidence>
<dbReference type="InterPro" id="IPR011527">
    <property type="entry name" value="ABC1_TM_dom"/>
</dbReference>
<keyword evidence="7 9" id="KW-1133">Transmembrane helix</keyword>
<keyword evidence="3" id="KW-1003">Cell membrane</keyword>
<dbReference type="GO" id="GO:0005524">
    <property type="term" value="F:ATP binding"/>
    <property type="evidence" value="ECO:0007669"/>
    <property type="project" value="UniProtKB-KW"/>
</dbReference>
<reference evidence="12 13" key="1">
    <citation type="journal article" date="2012" name="Mol. Biol. Evol.">
        <title>Genome reduction and co-evolution between the primary and secondary bacterial symbionts of psyllids.</title>
        <authorList>
            <person name="Sloan D.B."/>
            <person name="Moran N.A."/>
        </authorList>
    </citation>
    <scope>NUCLEOTIDE SEQUENCE [LARGE SCALE GENOMIC DNA]</scope>
    <source>
        <strain evidence="12">Hcub_S</strain>
    </source>
</reference>
<dbReference type="SUPFAM" id="SSF52540">
    <property type="entry name" value="P-loop containing nucleoside triphosphate hydrolases"/>
    <property type="match status" value="1"/>
</dbReference>
<feature type="transmembrane region" description="Helical" evidence="9">
    <location>
        <begin position="250"/>
        <end position="271"/>
    </location>
</feature>
<keyword evidence="5" id="KW-0547">Nucleotide-binding</keyword>
<evidence type="ECO:0000256" key="2">
    <source>
        <dbReference type="ARBA" id="ARBA00022448"/>
    </source>
</evidence>
<dbReference type="Pfam" id="PF00005">
    <property type="entry name" value="ABC_tran"/>
    <property type="match status" value="1"/>
</dbReference>